<keyword evidence="2" id="KW-0732">Signal</keyword>
<dbReference type="AlphaFoldDB" id="A0A2P4YA11"/>
<dbReference type="EMBL" id="NCKW01004663">
    <property type="protein sequence ID" value="POM74647.1"/>
    <property type="molecule type" value="Genomic_DNA"/>
</dbReference>
<reference evidence="3 4" key="1">
    <citation type="journal article" date="2017" name="Genome Biol. Evol.">
        <title>Phytophthora megakarya and P. palmivora, closely related causal agents of cacao black pod rot, underwent increases in genome sizes and gene numbers by different mechanisms.</title>
        <authorList>
            <person name="Ali S.S."/>
            <person name="Shao J."/>
            <person name="Lary D.J."/>
            <person name="Kronmiller B."/>
            <person name="Shen D."/>
            <person name="Strem M.D."/>
            <person name="Amoako-Attah I."/>
            <person name="Akrofi A.Y."/>
            <person name="Begoude B.A."/>
            <person name="Ten Hoopen G.M."/>
            <person name="Coulibaly K."/>
            <person name="Kebe B.I."/>
            <person name="Melnick R.L."/>
            <person name="Guiltinan M.J."/>
            <person name="Tyler B.M."/>
            <person name="Meinhardt L.W."/>
            <person name="Bailey B.A."/>
        </authorList>
    </citation>
    <scope>NUCLEOTIDE SEQUENCE [LARGE SCALE GENOMIC DNA]</scope>
    <source>
        <strain evidence="4">sbr112.9</strain>
    </source>
</reference>
<accession>A0A2P4YA11</accession>
<evidence type="ECO:0000313" key="4">
    <source>
        <dbReference type="Proteomes" id="UP000237271"/>
    </source>
</evidence>
<organism evidence="3 4">
    <name type="scientific">Phytophthora palmivora</name>
    <dbReference type="NCBI Taxonomy" id="4796"/>
    <lineage>
        <taxon>Eukaryota</taxon>
        <taxon>Sar</taxon>
        <taxon>Stramenopiles</taxon>
        <taxon>Oomycota</taxon>
        <taxon>Peronosporomycetes</taxon>
        <taxon>Peronosporales</taxon>
        <taxon>Peronosporaceae</taxon>
        <taxon>Phytophthora</taxon>
    </lineage>
</organism>
<proteinExistence type="predicted"/>
<feature type="signal peptide" evidence="2">
    <location>
        <begin position="1"/>
        <end position="22"/>
    </location>
</feature>
<feature type="chain" id="PRO_5015111348" evidence="2">
    <location>
        <begin position="23"/>
        <end position="146"/>
    </location>
</feature>
<dbReference type="OrthoDB" id="118699at2759"/>
<feature type="compositionally biased region" description="Gly residues" evidence="1">
    <location>
        <begin position="71"/>
        <end position="80"/>
    </location>
</feature>
<evidence type="ECO:0000256" key="1">
    <source>
        <dbReference type="SAM" id="MobiDB-lite"/>
    </source>
</evidence>
<dbReference type="Proteomes" id="UP000237271">
    <property type="component" value="Unassembled WGS sequence"/>
</dbReference>
<keyword evidence="4" id="KW-1185">Reference proteome</keyword>
<dbReference type="GO" id="GO:0030414">
    <property type="term" value="F:peptidase inhibitor activity"/>
    <property type="evidence" value="ECO:0007669"/>
    <property type="project" value="UniProtKB-KW"/>
</dbReference>
<sequence length="146" mass="15338">MPSVRAIASSLFGFALLTVSTAQNDGWIKYEVTESDRQMLYSALKDVNSYSPGITTLACVKTVLGLEKQGEGAGSVGGDGSTPPVNPNAGKDTLSHFSVDGCEVDAQRDLGQCPASVNCDQTSFDIYLTQPTGTNQIKVTSVKANN</sequence>
<feature type="region of interest" description="Disordered" evidence="1">
    <location>
        <begin position="70"/>
        <end position="92"/>
    </location>
</feature>
<comment type="caution">
    <text evidence="3">The sequence shown here is derived from an EMBL/GenBank/DDBJ whole genome shotgun (WGS) entry which is preliminary data.</text>
</comment>
<evidence type="ECO:0000313" key="3">
    <source>
        <dbReference type="EMBL" id="POM74647.1"/>
    </source>
</evidence>
<evidence type="ECO:0000256" key="2">
    <source>
        <dbReference type="SAM" id="SignalP"/>
    </source>
</evidence>
<protein>
    <submittedName>
        <fullName evidence="3">Protease inhibitor EpiC2B</fullName>
    </submittedName>
</protein>
<keyword evidence="3" id="KW-0646">Protease inhibitor</keyword>
<gene>
    <name evidence="3" type="ORF">PHPALM_8363</name>
</gene>
<name>A0A2P4YA11_9STRA</name>